<sequence>MLRLRIRKSWKKPVSALLPNHLPPTQTPLLPLSSNTSTSLRMLPTKPNALASLSNPTHNPNYRVISSSAAFVKTLPCQMEVEVKLRIPDYAAHQKLSQLLTTFHNKTHLQENVFFDGSESKLSLKRAVLCLRFYDGESLCIVCLKAKAVITDGVSRAEEDEEEIDPTIACACISNLSRLRLLDNSRILKRVREEFGCRDFTCLGGFRNVRAVHDWEGHKLKLDETQ</sequence>
<dbReference type="InterPro" id="IPR023577">
    <property type="entry name" value="CYTH_domain"/>
</dbReference>
<dbReference type="InterPro" id="IPR033469">
    <property type="entry name" value="CYTH-like_dom_sf"/>
</dbReference>
<evidence type="ECO:0000313" key="2">
    <source>
        <dbReference type="EMBL" id="RWR76514.1"/>
    </source>
</evidence>
<dbReference type="PANTHER" id="PTHR34948:SF2">
    <property type="entry name" value="TRIPHOSPHATE TUNNEL METALLOENZYME 3"/>
    <property type="match status" value="1"/>
</dbReference>
<name>A0A443NDA8_9MAGN</name>
<feature type="domain" description="CYTH" evidence="1">
    <location>
        <begin position="79"/>
        <end position="225"/>
    </location>
</feature>
<dbReference type="SUPFAM" id="SSF55154">
    <property type="entry name" value="CYTH-like phosphatases"/>
    <property type="match status" value="1"/>
</dbReference>
<dbReference type="EMBL" id="QPKB01000002">
    <property type="protein sequence ID" value="RWR76514.1"/>
    <property type="molecule type" value="Genomic_DNA"/>
</dbReference>
<dbReference type="Proteomes" id="UP000283530">
    <property type="component" value="Unassembled WGS sequence"/>
</dbReference>
<protein>
    <submittedName>
        <fullName evidence="2">Triphosphate tunel metalloenzyme 3-like protein isoform X1</fullName>
    </submittedName>
</protein>
<dbReference type="Gene3D" id="2.40.320.10">
    <property type="entry name" value="Hypothetical Protein Pfu-838710-001"/>
    <property type="match status" value="1"/>
</dbReference>
<comment type="caution">
    <text evidence="2">The sequence shown here is derived from an EMBL/GenBank/DDBJ whole genome shotgun (WGS) entry which is preliminary data.</text>
</comment>
<reference evidence="2 3" key="1">
    <citation type="journal article" date="2019" name="Nat. Plants">
        <title>Stout camphor tree genome fills gaps in understanding of flowering plant genome evolution.</title>
        <authorList>
            <person name="Chaw S.M."/>
            <person name="Liu Y.C."/>
            <person name="Wu Y.W."/>
            <person name="Wang H.Y."/>
            <person name="Lin C.I."/>
            <person name="Wu C.S."/>
            <person name="Ke H.M."/>
            <person name="Chang L.Y."/>
            <person name="Hsu C.Y."/>
            <person name="Yang H.T."/>
            <person name="Sudianto E."/>
            <person name="Hsu M.H."/>
            <person name="Wu K.P."/>
            <person name="Wang L.N."/>
            <person name="Leebens-Mack J.H."/>
            <person name="Tsai I.J."/>
        </authorList>
    </citation>
    <scope>NUCLEOTIDE SEQUENCE [LARGE SCALE GENOMIC DNA]</scope>
    <source>
        <strain evidence="3">cv. Chaw 1501</strain>
        <tissue evidence="2">Young leaves</tissue>
    </source>
</reference>
<dbReference type="CDD" id="cd07374">
    <property type="entry name" value="CYTH-like_Pase"/>
    <property type="match status" value="1"/>
</dbReference>
<dbReference type="STRING" id="337451.A0A443NDA8"/>
<dbReference type="PANTHER" id="PTHR34948">
    <property type="entry name" value="OS08G0299200 PROTEIN"/>
    <property type="match status" value="1"/>
</dbReference>
<dbReference type="GO" id="GO:0016462">
    <property type="term" value="F:pyrophosphatase activity"/>
    <property type="evidence" value="ECO:0007669"/>
    <property type="project" value="UniProtKB-ARBA"/>
</dbReference>
<evidence type="ECO:0000259" key="1">
    <source>
        <dbReference type="Pfam" id="PF01928"/>
    </source>
</evidence>
<keyword evidence="3" id="KW-1185">Reference proteome</keyword>
<organism evidence="2 3">
    <name type="scientific">Cinnamomum micranthum f. kanehirae</name>
    <dbReference type="NCBI Taxonomy" id="337451"/>
    <lineage>
        <taxon>Eukaryota</taxon>
        <taxon>Viridiplantae</taxon>
        <taxon>Streptophyta</taxon>
        <taxon>Embryophyta</taxon>
        <taxon>Tracheophyta</taxon>
        <taxon>Spermatophyta</taxon>
        <taxon>Magnoliopsida</taxon>
        <taxon>Magnoliidae</taxon>
        <taxon>Laurales</taxon>
        <taxon>Lauraceae</taxon>
        <taxon>Cinnamomum</taxon>
    </lineage>
</organism>
<dbReference type="OrthoDB" id="2160189at2759"/>
<dbReference type="Pfam" id="PF01928">
    <property type="entry name" value="CYTH"/>
    <property type="match status" value="1"/>
</dbReference>
<dbReference type="AlphaFoldDB" id="A0A443NDA8"/>
<evidence type="ECO:0000313" key="3">
    <source>
        <dbReference type="Proteomes" id="UP000283530"/>
    </source>
</evidence>
<gene>
    <name evidence="2" type="ORF">CKAN_00495700</name>
</gene>
<proteinExistence type="predicted"/>
<accession>A0A443NDA8</accession>